<accession>A0A1J7IZ63</accession>
<dbReference type="EMBL" id="KV875143">
    <property type="protein sequence ID" value="OIW22172.1"/>
    <property type="molecule type" value="Genomic_DNA"/>
</dbReference>
<evidence type="ECO:0000313" key="2">
    <source>
        <dbReference type="Proteomes" id="UP000182658"/>
    </source>
</evidence>
<keyword evidence="2" id="KW-1185">Reference proteome</keyword>
<dbReference type="AlphaFoldDB" id="A0A1J7IZ63"/>
<sequence>MQWCQSRVCATEMDVSYRRSDMSDASCQGALDAFRFGGGKPGARACRMSDSQAAQTSALVCAGREVMAPCSYCRIEVGSDEVVWSRRVASFWSLPKLA</sequence>
<proteinExistence type="predicted"/>
<evidence type="ECO:0000313" key="1">
    <source>
        <dbReference type="EMBL" id="OIW22172.1"/>
    </source>
</evidence>
<reference evidence="1 2" key="1">
    <citation type="submission" date="2016-10" db="EMBL/GenBank/DDBJ databases">
        <title>Draft genome sequence of Coniochaeta ligniaria NRRL30616, a lignocellulolytic fungus for bioabatement of inhibitors in plant biomass hydrolysates.</title>
        <authorList>
            <consortium name="DOE Joint Genome Institute"/>
            <person name="Jimenez D.J."/>
            <person name="Hector R.E."/>
            <person name="Riley R."/>
            <person name="Sun H."/>
            <person name="Grigoriev I.V."/>
            <person name="Van Elsas J.D."/>
            <person name="Nichols N.N."/>
        </authorList>
    </citation>
    <scope>NUCLEOTIDE SEQUENCE [LARGE SCALE GENOMIC DNA]</scope>
    <source>
        <strain evidence="1 2">NRRL 30616</strain>
    </source>
</reference>
<protein>
    <submittedName>
        <fullName evidence="1">Uncharacterized protein</fullName>
    </submittedName>
</protein>
<gene>
    <name evidence="1" type="ORF">CONLIGDRAFT_367761</name>
</gene>
<organism evidence="1 2">
    <name type="scientific">Coniochaeta ligniaria NRRL 30616</name>
    <dbReference type="NCBI Taxonomy" id="1408157"/>
    <lineage>
        <taxon>Eukaryota</taxon>
        <taxon>Fungi</taxon>
        <taxon>Dikarya</taxon>
        <taxon>Ascomycota</taxon>
        <taxon>Pezizomycotina</taxon>
        <taxon>Sordariomycetes</taxon>
        <taxon>Sordariomycetidae</taxon>
        <taxon>Coniochaetales</taxon>
        <taxon>Coniochaetaceae</taxon>
        <taxon>Coniochaeta</taxon>
    </lineage>
</organism>
<dbReference type="Proteomes" id="UP000182658">
    <property type="component" value="Unassembled WGS sequence"/>
</dbReference>
<name>A0A1J7IZ63_9PEZI</name>
<dbReference type="InParanoid" id="A0A1J7IZ63"/>